<protein>
    <submittedName>
        <fullName evidence="1">Holliday junction resolvase RuvX</fullName>
    </submittedName>
</protein>
<dbReference type="EMBL" id="SRZB01000016">
    <property type="protein sequence ID" value="TGX98564.1"/>
    <property type="molecule type" value="Genomic_DNA"/>
</dbReference>
<evidence type="ECO:0000313" key="1">
    <source>
        <dbReference type="EMBL" id="TGX98564.1"/>
    </source>
</evidence>
<comment type="caution">
    <text evidence="1">The sequence shown here is derived from an EMBL/GenBank/DDBJ whole genome shotgun (WGS) entry which is preliminary data.</text>
</comment>
<accession>A0AC61QZM1</accession>
<reference evidence="1" key="1">
    <citation type="submission" date="2019-04" db="EMBL/GenBank/DDBJ databases">
        <title>Microbes associate with the intestines of laboratory mice.</title>
        <authorList>
            <person name="Navarre W."/>
            <person name="Wong E."/>
            <person name="Huang K."/>
            <person name="Tropini C."/>
            <person name="Ng K."/>
            <person name="Yu B."/>
        </authorList>
    </citation>
    <scope>NUCLEOTIDE SEQUENCE</scope>
    <source>
        <strain evidence="1">NM72_1-8</strain>
    </source>
</reference>
<dbReference type="Proteomes" id="UP000307720">
    <property type="component" value="Unassembled WGS sequence"/>
</dbReference>
<keyword evidence="2" id="KW-1185">Reference proteome</keyword>
<organism evidence="1 2">
    <name type="scientific">Hominisplanchenecus murintestinalis</name>
    <dbReference type="NCBI Taxonomy" id="2941517"/>
    <lineage>
        <taxon>Bacteria</taxon>
        <taxon>Bacillati</taxon>
        <taxon>Bacillota</taxon>
        <taxon>Clostridia</taxon>
        <taxon>Lachnospirales</taxon>
        <taxon>Lachnospiraceae</taxon>
        <taxon>Hominisplanchenecus</taxon>
    </lineage>
</organism>
<gene>
    <name evidence="1" type="primary">ruvX</name>
    <name evidence="1" type="ORF">E5357_08600</name>
</gene>
<sequence>MGKRVMGLDFGSKTVGVAVSDGLGLTAQGVEIIRRTSENKLRQTLARIEALVREYEVGTIVLGFPKNMNNTVGDRAEKSLAFKEMLERRTGLPVVMWDERLTTVEANRTLMEGKVRREDRKQYVDKLAAVFILQGYLDCEGMKSGNTHPDITG</sequence>
<name>A0AC61QZM1_9FIRM</name>
<proteinExistence type="predicted"/>
<evidence type="ECO:0000313" key="2">
    <source>
        <dbReference type="Proteomes" id="UP000307720"/>
    </source>
</evidence>